<gene>
    <name evidence="3" type="ORF">DEVEQU_02358</name>
</gene>
<keyword evidence="1" id="KW-0732">Signal</keyword>
<keyword evidence="4" id="KW-1185">Reference proteome</keyword>
<protein>
    <recommendedName>
        <fullName evidence="2">Agenet-like domain-containing protein</fullName>
    </recommendedName>
</protein>
<evidence type="ECO:0000313" key="4">
    <source>
        <dbReference type="Proteomes" id="UP000268844"/>
    </source>
</evidence>
<feature type="domain" description="Agenet-like" evidence="2">
    <location>
        <begin position="34"/>
        <end position="71"/>
    </location>
</feature>
<sequence length="123" mass="13527">MIRNAFILLAAIIALGSSSAYAQTVGDWVLGNYQKSGYWFAGIAESINGGKVTIRYDDGERETVSLRDVRPYDWMIGSRVECNFKKAGEWYPGTIASLAGEKVGINYDDGDKETTTTGLCRSR</sequence>
<dbReference type="AlphaFoldDB" id="A0A3S4GIA9"/>
<feature type="chain" id="PRO_5018662450" description="Agenet-like domain-containing protein" evidence="1">
    <location>
        <begin position="23"/>
        <end position="123"/>
    </location>
</feature>
<dbReference type="CDD" id="cd04508">
    <property type="entry name" value="Tudor_SF"/>
    <property type="match status" value="2"/>
</dbReference>
<dbReference type="InterPro" id="IPR008395">
    <property type="entry name" value="Agenet-like_dom"/>
</dbReference>
<reference evidence="3 4" key="1">
    <citation type="submission" date="2018-12" db="EMBL/GenBank/DDBJ databases">
        <authorList>
            <person name="Criscuolo A."/>
        </authorList>
    </citation>
    <scope>NUCLEOTIDE SEQUENCE [LARGE SCALE GENOMIC DNA]</scope>
    <source>
        <strain evidence="3">ACIP1116281</strain>
    </source>
</reference>
<dbReference type="EMBL" id="UZWD01000028">
    <property type="protein sequence ID" value="VDS05217.1"/>
    <property type="molecule type" value="Genomic_DNA"/>
</dbReference>
<dbReference type="Pfam" id="PF05641">
    <property type="entry name" value="Agenet"/>
    <property type="match status" value="1"/>
</dbReference>
<dbReference type="Proteomes" id="UP000268844">
    <property type="component" value="Unassembled WGS sequence"/>
</dbReference>
<accession>A0A3S4GIA9</accession>
<organism evidence="3 4">
    <name type="scientific">Devosia equisanguinis</name>
    <dbReference type="NCBI Taxonomy" id="2490941"/>
    <lineage>
        <taxon>Bacteria</taxon>
        <taxon>Pseudomonadati</taxon>
        <taxon>Pseudomonadota</taxon>
        <taxon>Alphaproteobacteria</taxon>
        <taxon>Hyphomicrobiales</taxon>
        <taxon>Devosiaceae</taxon>
        <taxon>Devosia</taxon>
    </lineage>
</organism>
<dbReference type="RefSeq" id="WP_223214196.1">
    <property type="nucleotide sequence ID" value="NZ_JBHTMH010000001.1"/>
</dbReference>
<evidence type="ECO:0000313" key="3">
    <source>
        <dbReference type="EMBL" id="VDS05217.1"/>
    </source>
</evidence>
<dbReference type="Gene3D" id="2.30.30.140">
    <property type="match status" value="2"/>
</dbReference>
<evidence type="ECO:0000259" key="2">
    <source>
        <dbReference type="Pfam" id="PF05641"/>
    </source>
</evidence>
<proteinExistence type="predicted"/>
<feature type="signal peptide" evidence="1">
    <location>
        <begin position="1"/>
        <end position="22"/>
    </location>
</feature>
<evidence type="ECO:0000256" key="1">
    <source>
        <dbReference type="SAM" id="SignalP"/>
    </source>
</evidence>
<name>A0A3S4GIA9_9HYPH</name>